<dbReference type="Proteomes" id="UP001172102">
    <property type="component" value="Unassembled WGS sequence"/>
</dbReference>
<sequence length="221" mass="23524">MAQPLLCDFDRTACGWRFSCCSELLEAITEWDNTGLLPLSSSFHMLISGHAHIWSTGGPLAQGFANGILPAYRVAKRQIAKAAISAASAALLMLSPGVIDHVFPVADLGRSAAAGAPTTRIVRGAITTDPERGRVGESGRWTLGIGYSKQPAEVTHGLGTPITPARMGLGEGRRARMKKMAGSAHNWQPGAKSSSSFVGKLSQPGCQLWRPQQRGTYIFPQ</sequence>
<dbReference type="EMBL" id="JAUKUA010000002">
    <property type="protein sequence ID" value="KAK0724916.1"/>
    <property type="molecule type" value="Genomic_DNA"/>
</dbReference>
<protein>
    <submittedName>
        <fullName evidence="1">Uncharacterized protein</fullName>
    </submittedName>
</protein>
<reference evidence="1" key="1">
    <citation type="submission" date="2023-06" db="EMBL/GenBank/DDBJ databases">
        <title>Genome-scale phylogeny and comparative genomics of the fungal order Sordariales.</title>
        <authorList>
            <consortium name="Lawrence Berkeley National Laboratory"/>
            <person name="Hensen N."/>
            <person name="Bonometti L."/>
            <person name="Westerberg I."/>
            <person name="Brannstrom I.O."/>
            <person name="Guillou S."/>
            <person name="Cros-Aarteil S."/>
            <person name="Calhoun S."/>
            <person name="Haridas S."/>
            <person name="Kuo A."/>
            <person name="Mondo S."/>
            <person name="Pangilinan J."/>
            <person name="Riley R."/>
            <person name="Labutti K."/>
            <person name="Andreopoulos B."/>
            <person name="Lipzen A."/>
            <person name="Chen C."/>
            <person name="Yanf M."/>
            <person name="Daum C."/>
            <person name="Ng V."/>
            <person name="Clum A."/>
            <person name="Steindorff A."/>
            <person name="Ohm R."/>
            <person name="Martin F."/>
            <person name="Silar P."/>
            <person name="Natvig D."/>
            <person name="Lalanne C."/>
            <person name="Gautier V."/>
            <person name="Ament-Velasquez S.L."/>
            <person name="Kruys A."/>
            <person name="Hutchinson M.I."/>
            <person name="Powell A.J."/>
            <person name="Barry K."/>
            <person name="Miller A.N."/>
            <person name="Grigoriev I.V."/>
            <person name="Debuchy R."/>
            <person name="Gladieux P."/>
            <person name="Thoren M.H."/>
            <person name="Johannesson H."/>
        </authorList>
    </citation>
    <scope>NUCLEOTIDE SEQUENCE</scope>
    <source>
        <strain evidence="1">SMH4607-1</strain>
    </source>
</reference>
<dbReference type="AlphaFoldDB" id="A0AA40AZL1"/>
<gene>
    <name evidence="1" type="ORF">B0H67DRAFT_118495</name>
</gene>
<comment type="caution">
    <text evidence="1">The sequence shown here is derived from an EMBL/GenBank/DDBJ whole genome shotgun (WGS) entry which is preliminary data.</text>
</comment>
<name>A0AA40AZL1_9PEZI</name>
<organism evidence="1 2">
    <name type="scientific">Lasiosphaeris hirsuta</name>
    <dbReference type="NCBI Taxonomy" id="260670"/>
    <lineage>
        <taxon>Eukaryota</taxon>
        <taxon>Fungi</taxon>
        <taxon>Dikarya</taxon>
        <taxon>Ascomycota</taxon>
        <taxon>Pezizomycotina</taxon>
        <taxon>Sordariomycetes</taxon>
        <taxon>Sordariomycetidae</taxon>
        <taxon>Sordariales</taxon>
        <taxon>Lasiosphaeriaceae</taxon>
        <taxon>Lasiosphaeris</taxon>
    </lineage>
</organism>
<evidence type="ECO:0000313" key="2">
    <source>
        <dbReference type="Proteomes" id="UP001172102"/>
    </source>
</evidence>
<proteinExistence type="predicted"/>
<evidence type="ECO:0000313" key="1">
    <source>
        <dbReference type="EMBL" id="KAK0724916.1"/>
    </source>
</evidence>
<accession>A0AA40AZL1</accession>
<keyword evidence="2" id="KW-1185">Reference proteome</keyword>